<reference evidence="7" key="1">
    <citation type="submission" date="2016-10" db="EMBL/GenBank/DDBJ databases">
        <authorList>
            <person name="Varghese N."/>
            <person name="Submissions S."/>
        </authorList>
    </citation>
    <scope>NUCLEOTIDE SEQUENCE [LARGE SCALE GENOMIC DNA]</scope>
    <source>
        <strain evidence="7">ATCC 700379</strain>
    </source>
</reference>
<dbReference type="SUPFAM" id="SSF46785">
    <property type="entry name" value="Winged helix' DNA-binding domain"/>
    <property type="match status" value="1"/>
</dbReference>
<dbReference type="Pfam" id="PF03466">
    <property type="entry name" value="LysR_substrate"/>
    <property type="match status" value="1"/>
</dbReference>
<keyword evidence="7" id="KW-1185">Reference proteome</keyword>
<accession>A0A1I2MR44</accession>
<proteinExistence type="inferred from homology"/>
<name>A0A1I2MR44_9BACL</name>
<dbReference type="GO" id="GO:0005829">
    <property type="term" value="C:cytosol"/>
    <property type="evidence" value="ECO:0007669"/>
    <property type="project" value="TreeGrafter"/>
</dbReference>
<evidence type="ECO:0000256" key="3">
    <source>
        <dbReference type="ARBA" id="ARBA00023125"/>
    </source>
</evidence>
<evidence type="ECO:0000256" key="1">
    <source>
        <dbReference type="ARBA" id="ARBA00009437"/>
    </source>
</evidence>
<dbReference type="AlphaFoldDB" id="A0A1I2MR44"/>
<comment type="similarity">
    <text evidence="1">Belongs to the LysR transcriptional regulatory family.</text>
</comment>
<dbReference type="InterPro" id="IPR036390">
    <property type="entry name" value="WH_DNA-bd_sf"/>
</dbReference>
<dbReference type="PANTHER" id="PTHR30419">
    <property type="entry name" value="HTH-TYPE TRANSCRIPTIONAL REGULATOR YBHD"/>
    <property type="match status" value="1"/>
</dbReference>
<evidence type="ECO:0000256" key="4">
    <source>
        <dbReference type="ARBA" id="ARBA00023163"/>
    </source>
</evidence>
<dbReference type="InterPro" id="IPR036388">
    <property type="entry name" value="WH-like_DNA-bd_sf"/>
</dbReference>
<evidence type="ECO:0000313" key="6">
    <source>
        <dbReference type="EMBL" id="SFF94045.1"/>
    </source>
</evidence>
<dbReference type="STRING" id="269670.SAMN02982927_00041"/>
<dbReference type="InterPro" id="IPR005119">
    <property type="entry name" value="LysR_subst-bd"/>
</dbReference>
<dbReference type="Pfam" id="PF00126">
    <property type="entry name" value="HTH_1"/>
    <property type="match status" value="1"/>
</dbReference>
<dbReference type="EMBL" id="FOOY01000003">
    <property type="protein sequence ID" value="SFF94045.1"/>
    <property type="molecule type" value="Genomic_DNA"/>
</dbReference>
<evidence type="ECO:0000259" key="5">
    <source>
        <dbReference type="PROSITE" id="PS50931"/>
    </source>
</evidence>
<dbReference type="CDD" id="cd05466">
    <property type="entry name" value="PBP2_LTTR_substrate"/>
    <property type="match status" value="1"/>
</dbReference>
<dbReference type="Gene3D" id="1.10.10.10">
    <property type="entry name" value="Winged helix-like DNA-binding domain superfamily/Winged helix DNA-binding domain"/>
    <property type="match status" value="1"/>
</dbReference>
<evidence type="ECO:0000313" key="7">
    <source>
        <dbReference type="Proteomes" id="UP000198752"/>
    </source>
</evidence>
<keyword evidence="3 6" id="KW-0238">DNA-binding</keyword>
<dbReference type="InterPro" id="IPR050950">
    <property type="entry name" value="HTH-type_LysR_regulators"/>
</dbReference>
<keyword evidence="4" id="KW-0804">Transcription</keyword>
<dbReference type="RefSeq" id="WP_093668894.1">
    <property type="nucleotide sequence ID" value="NZ_FOOY01000003.1"/>
</dbReference>
<dbReference type="SUPFAM" id="SSF53850">
    <property type="entry name" value="Periplasmic binding protein-like II"/>
    <property type="match status" value="1"/>
</dbReference>
<organism evidence="6 7">
    <name type="scientific">Sporolactobacillus nakayamae</name>
    <dbReference type="NCBI Taxonomy" id="269670"/>
    <lineage>
        <taxon>Bacteria</taxon>
        <taxon>Bacillati</taxon>
        <taxon>Bacillota</taxon>
        <taxon>Bacilli</taxon>
        <taxon>Bacillales</taxon>
        <taxon>Sporolactobacillaceae</taxon>
        <taxon>Sporolactobacillus</taxon>
    </lineage>
</organism>
<keyword evidence="2" id="KW-0805">Transcription regulation</keyword>
<feature type="domain" description="HTH lysR-type" evidence="5">
    <location>
        <begin position="1"/>
        <end position="58"/>
    </location>
</feature>
<dbReference type="PROSITE" id="PS50931">
    <property type="entry name" value="HTH_LYSR"/>
    <property type="match status" value="1"/>
</dbReference>
<dbReference type="InterPro" id="IPR000847">
    <property type="entry name" value="LysR_HTH_N"/>
</dbReference>
<protein>
    <submittedName>
        <fullName evidence="6">DNA-binding transcriptional regulator, LysR family</fullName>
    </submittedName>
</protein>
<evidence type="ECO:0000256" key="2">
    <source>
        <dbReference type="ARBA" id="ARBA00023015"/>
    </source>
</evidence>
<dbReference type="PANTHER" id="PTHR30419:SF28">
    <property type="entry name" value="HTH-TYPE TRANSCRIPTIONAL REGULATOR BSDA"/>
    <property type="match status" value="1"/>
</dbReference>
<dbReference type="GO" id="GO:0003677">
    <property type="term" value="F:DNA binding"/>
    <property type="evidence" value="ECO:0007669"/>
    <property type="project" value="UniProtKB-KW"/>
</dbReference>
<dbReference type="Gene3D" id="3.40.190.290">
    <property type="match status" value="1"/>
</dbReference>
<dbReference type="Proteomes" id="UP000198752">
    <property type="component" value="Unassembled WGS sequence"/>
</dbReference>
<gene>
    <name evidence="6" type="ORF">SAMN02982927_00041</name>
</gene>
<dbReference type="PRINTS" id="PR00039">
    <property type="entry name" value="HTHLYSR"/>
</dbReference>
<dbReference type="OrthoDB" id="63123at2"/>
<sequence>MSLIKYQILSKVIALNSFTKAANYLGLTQSAVSHAITSLENEFGFKLISRDRSGITLTREGDLLLPSINKVLQMDENVHQEASSILGVQKGIVSVGVFTSVSRHLLPKIIQTMDDRYPLVKIRLFEGNYEEIEQAMIRGELDCGFVNKTKMNSFQVTPLKKDRMLCIVSPKSSLYNQKTISFNQIEDEPFIMPAFGGYHEVKRLLAEHHCAPNIRFELMEENAILAMVAHHLGISILPELVLPDNIAPLQAISFSTDSFRTIGLATRIPASPAAKCFADITRGVIARDD</sequence>
<dbReference type="GO" id="GO:0003700">
    <property type="term" value="F:DNA-binding transcription factor activity"/>
    <property type="evidence" value="ECO:0007669"/>
    <property type="project" value="InterPro"/>
</dbReference>